<keyword evidence="2" id="KW-0812">Transmembrane</keyword>
<dbReference type="Gene3D" id="1.20.1640.10">
    <property type="entry name" value="Multidrug efflux transporter AcrB transmembrane domain"/>
    <property type="match status" value="3"/>
</dbReference>
<dbReference type="InterPro" id="IPR001036">
    <property type="entry name" value="Acrflvin-R"/>
</dbReference>
<feature type="transmembrane region" description="Helical" evidence="2">
    <location>
        <begin position="521"/>
        <end position="541"/>
    </location>
</feature>
<dbReference type="AlphaFoldDB" id="A0A1I2RAZ7"/>
<name>A0A1I2RAZ7_9BACL</name>
<evidence type="ECO:0000256" key="2">
    <source>
        <dbReference type="SAM" id="Phobius"/>
    </source>
</evidence>
<evidence type="ECO:0000313" key="4">
    <source>
        <dbReference type="Proteomes" id="UP000198661"/>
    </source>
</evidence>
<evidence type="ECO:0000313" key="3">
    <source>
        <dbReference type="EMBL" id="SFG37642.1"/>
    </source>
</evidence>
<feature type="transmembrane region" description="Helical" evidence="2">
    <location>
        <begin position="1142"/>
        <end position="1166"/>
    </location>
</feature>
<dbReference type="InterPro" id="IPR027463">
    <property type="entry name" value="AcrB_DN_DC_subdom"/>
</dbReference>
<feature type="compositionally biased region" description="Polar residues" evidence="1">
    <location>
        <begin position="400"/>
        <end position="409"/>
    </location>
</feature>
<feature type="transmembrane region" description="Helical" evidence="2">
    <location>
        <begin position="625"/>
        <end position="648"/>
    </location>
</feature>
<dbReference type="Proteomes" id="UP000198661">
    <property type="component" value="Unassembled WGS sequence"/>
</dbReference>
<dbReference type="SUPFAM" id="SSF82866">
    <property type="entry name" value="Multidrug efflux transporter AcrB transmembrane domain"/>
    <property type="match status" value="2"/>
</dbReference>
<dbReference type="PANTHER" id="PTHR32063:SF0">
    <property type="entry name" value="SWARMING MOTILITY PROTEIN SWRC"/>
    <property type="match status" value="1"/>
</dbReference>
<dbReference type="EMBL" id="FOOK01000029">
    <property type="protein sequence ID" value="SFG37642.1"/>
    <property type="molecule type" value="Genomic_DNA"/>
</dbReference>
<dbReference type="Gene3D" id="3.30.70.1430">
    <property type="entry name" value="Multidrug efflux transporter AcrB pore domain"/>
    <property type="match status" value="2"/>
</dbReference>
<feature type="transmembrane region" description="Helical" evidence="2">
    <location>
        <begin position="495"/>
        <end position="514"/>
    </location>
</feature>
<reference evidence="3 4" key="1">
    <citation type="submission" date="2016-10" db="EMBL/GenBank/DDBJ databases">
        <authorList>
            <person name="de Groot N.N."/>
        </authorList>
    </citation>
    <scope>NUCLEOTIDE SEQUENCE [LARGE SCALE GENOMIC DNA]</scope>
    <source>
        <strain evidence="3 4">DSM 44945</strain>
    </source>
</reference>
<feature type="transmembrane region" description="Helical" evidence="2">
    <location>
        <begin position="1008"/>
        <end position="1030"/>
    </location>
</feature>
<feature type="transmembrane region" description="Helical" evidence="2">
    <location>
        <begin position="1037"/>
        <end position="1057"/>
    </location>
</feature>
<accession>A0A1I2RAZ7</accession>
<feature type="transmembrane region" description="Helical" evidence="2">
    <location>
        <begin position="685"/>
        <end position="708"/>
    </location>
</feature>
<dbReference type="PANTHER" id="PTHR32063">
    <property type="match status" value="1"/>
</dbReference>
<keyword evidence="2" id="KW-0472">Membrane</keyword>
<dbReference type="GO" id="GO:0042910">
    <property type="term" value="F:xenobiotic transmembrane transporter activity"/>
    <property type="evidence" value="ECO:0007669"/>
    <property type="project" value="TreeGrafter"/>
</dbReference>
<dbReference type="Gene3D" id="3.30.2090.10">
    <property type="entry name" value="Multidrug efflux transporter AcrB TolC docking domain, DN and DC subdomains"/>
    <property type="match status" value="3"/>
</dbReference>
<protein>
    <submittedName>
        <fullName evidence="3">Hydrophobic/amphiphilic exporter-1, HAE1 family</fullName>
    </submittedName>
</protein>
<feature type="transmembrane region" description="Helical" evidence="2">
    <location>
        <begin position="1112"/>
        <end position="1130"/>
    </location>
</feature>
<dbReference type="STRING" id="201973.SAMN04488025_12936"/>
<feature type="transmembrane region" description="Helical" evidence="2">
    <location>
        <begin position="1063"/>
        <end position="1084"/>
    </location>
</feature>
<organism evidence="3 4">
    <name type="scientific">Planifilum fulgidum</name>
    <dbReference type="NCBI Taxonomy" id="201973"/>
    <lineage>
        <taxon>Bacteria</taxon>
        <taxon>Bacillati</taxon>
        <taxon>Bacillota</taxon>
        <taxon>Bacilli</taxon>
        <taxon>Bacillales</taxon>
        <taxon>Thermoactinomycetaceae</taxon>
        <taxon>Planifilum</taxon>
    </lineage>
</organism>
<gene>
    <name evidence="3" type="ORF">SAMN04488025_12936</name>
</gene>
<keyword evidence="2" id="KW-1133">Transmembrane helix</keyword>
<proteinExistence type="predicted"/>
<dbReference type="Gene3D" id="3.30.70.1440">
    <property type="entry name" value="Multidrug efflux transporter AcrB pore domain"/>
    <property type="match status" value="1"/>
</dbReference>
<dbReference type="Gene3D" id="3.30.70.1320">
    <property type="entry name" value="Multidrug efflux transporter AcrB pore domain like"/>
    <property type="match status" value="2"/>
</dbReference>
<feature type="region of interest" description="Disordered" evidence="1">
    <location>
        <begin position="373"/>
        <end position="410"/>
    </location>
</feature>
<feature type="transmembrane region" description="Helical" evidence="2">
    <location>
        <begin position="547"/>
        <end position="572"/>
    </location>
</feature>
<dbReference type="Pfam" id="PF00873">
    <property type="entry name" value="ACR_tran"/>
    <property type="match status" value="2"/>
</dbReference>
<feature type="transmembrane region" description="Helical" evidence="2">
    <location>
        <begin position="593"/>
        <end position="613"/>
    </location>
</feature>
<dbReference type="SUPFAM" id="SSF82714">
    <property type="entry name" value="Multidrug efflux transporter AcrB TolC docking domain, DN and DC subdomains"/>
    <property type="match status" value="2"/>
</dbReference>
<keyword evidence="4" id="KW-1185">Reference proteome</keyword>
<sequence>MSWLTRFSLKNVAAVLILILLVTLGGVYSAGQMKMEAMPDISFPVIVAITPYPGASPEDVDEKVTQPIEQALMGTKGAKKVQSISADSTSVVVVEFDFDADLDKIQREMEEAVSRLQLPDEAMDTTFNRFGFDTFPMMIVSLYSKDKKPEELEKWVKEEVEPALKSVAGVGRVDVKGQGPKAVVVRLKPDKLKKYNLTSQQVQQALQGNNVSIPVGDLRVDRLDMPVRVDRKITSVEDLRNMRLTVYPDAQAGMKQAFEQIGQGMEGLGQAVGGLGQAVGGLGEAVGQLGQGLGQVGQGVGLVQAQVQLLQSAQQLQAQLLGDRIALNDAEQRLRENPADGEAAREVAMLKAKIQAEEKGLKEIDNRIRQIQKQMPQPKGTGGKNAQLPSGLQPPKATGQKMTKPSSAGEQKIRTIKLSDIAEVKETSEGNTLITRTNGKPSVNIEVVQAPDGNVVEAVDGVKAKLDELKRKHPEIETTLLHDQSRAVKDSIMTMVREGLLGALFASLVILVFLRNLRTTLIAIVSIPLSVLTTLMLLNQADITLNIMTLGGLAVAIGRVVDDSIVVIENIYRHFSKTRERGVSLIQYATKEVGSAIASSTMTTVAVFVPLGMVSGIVGKVFVPFAVTVVIALLSSLVVAVTVVPLLAKLTLLNGKKLKTEHRESRLARVYRQALSWALDHRKTVLLLSTVILLASLLLIPVVGTSFLPADKDKAIRIEVKMPSGTALEVTNEKAKEIEDQLKTYPEVRVVSTTVGNLRGQLAGDGSIGSTNRVNTFVSLDPDTKMDAFVKRVRDDMERIRGDAELNVHEVNSMIPTSGEIVAVVKGDRIKDIRKVAEELTERMEKMDSLANVTNNLSEQKELVNIEVDQKKAAKEGLSAAQVAMSIRGLFEADTVTELENGSQVQEIKLGLERKDLDSVKKLKDIRIMGPTGDLVRLGDVAEVKKVKGPVTIQKENGQPYATVTGDITISDSGAVSREVRQIIGEMDLPSGISVNLSGETEEMDKSFAQLGVAMVVAVLAVYLVMIIAFGEATAPFTIMFSLPYAVIGGLVGLWISGQPISVSALIGALMLIGIVVTNAIVLIDRVQQQRARGLDVRSALLEAGGTRLRPILMTAFATIFALLPLGLGYGEGSLISQGLAVVVIGGLTSSTFLTLFIVPIMYSILTGVKERVIGKRAGSSA</sequence>
<dbReference type="SUPFAM" id="SSF82693">
    <property type="entry name" value="Multidrug efflux transporter AcrB pore domain, PN1, PN2, PC1 and PC2 subdomains"/>
    <property type="match status" value="3"/>
</dbReference>
<dbReference type="GO" id="GO:0005886">
    <property type="term" value="C:plasma membrane"/>
    <property type="evidence" value="ECO:0007669"/>
    <property type="project" value="TreeGrafter"/>
</dbReference>
<evidence type="ECO:0000256" key="1">
    <source>
        <dbReference type="SAM" id="MobiDB-lite"/>
    </source>
</evidence>
<dbReference type="RefSeq" id="WP_177199173.1">
    <property type="nucleotide sequence ID" value="NZ_FOOK01000029.1"/>
</dbReference>